<organism evidence="3 4">
    <name type="scientific">Synchytrium microbalum</name>
    <dbReference type="NCBI Taxonomy" id="1806994"/>
    <lineage>
        <taxon>Eukaryota</taxon>
        <taxon>Fungi</taxon>
        <taxon>Fungi incertae sedis</taxon>
        <taxon>Chytridiomycota</taxon>
        <taxon>Chytridiomycota incertae sedis</taxon>
        <taxon>Chytridiomycetes</taxon>
        <taxon>Synchytriales</taxon>
        <taxon>Synchytriaceae</taxon>
        <taxon>Synchytrium</taxon>
    </lineage>
</organism>
<dbReference type="EMBL" id="QEAO01000003">
    <property type="protein sequence ID" value="TPX37189.1"/>
    <property type="molecule type" value="Genomic_DNA"/>
</dbReference>
<dbReference type="InterPro" id="IPR013749">
    <property type="entry name" value="PM/HMP-P_kinase-1"/>
</dbReference>
<name>A0A507CDE0_9FUNG</name>
<dbReference type="InterPro" id="IPR004399">
    <property type="entry name" value="HMP/HMP-P_kinase_dom"/>
</dbReference>
<dbReference type="PANTHER" id="PTHR20858">
    <property type="entry name" value="PHOSPHOMETHYLPYRIMIDINE KINASE"/>
    <property type="match status" value="1"/>
</dbReference>
<dbReference type="CDD" id="cd19367">
    <property type="entry name" value="TenA_C_ScTHI20-like"/>
    <property type="match status" value="1"/>
</dbReference>
<evidence type="ECO:0000259" key="1">
    <source>
        <dbReference type="Pfam" id="PF03070"/>
    </source>
</evidence>
<evidence type="ECO:0000259" key="2">
    <source>
        <dbReference type="Pfam" id="PF08543"/>
    </source>
</evidence>
<evidence type="ECO:0000313" key="4">
    <source>
        <dbReference type="Proteomes" id="UP000319731"/>
    </source>
</evidence>
<feature type="domain" description="Thiaminase-2/PQQC" evidence="1">
    <location>
        <begin position="303"/>
        <end position="504"/>
    </location>
</feature>
<dbReference type="SUPFAM" id="SSF53613">
    <property type="entry name" value="Ribokinase-like"/>
    <property type="match status" value="1"/>
</dbReference>
<reference evidence="3 4" key="1">
    <citation type="journal article" date="2019" name="Sci. Rep.">
        <title>Comparative genomics of chytrid fungi reveal insights into the obligate biotrophic and pathogenic lifestyle of Synchytrium endobioticum.</title>
        <authorList>
            <person name="van de Vossenberg B.T.L.H."/>
            <person name="Warris S."/>
            <person name="Nguyen H.D.T."/>
            <person name="van Gent-Pelzer M.P.E."/>
            <person name="Joly D.L."/>
            <person name="van de Geest H.C."/>
            <person name="Bonants P.J.M."/>
            <person name="Smith D.S."/>
            <person name="Levesque C.A."/>
            <person name="van der Lee T.A.J."/>
        </authorList>
    </citation>
    <scope>NUCLEOTIDE SEQUENCE [LARGE SCALE GENOMIC DNA]</scope>
    <source>
        <strain evidence="3 4">JEL517</strain>
    </source>
</reference>
<dbReference type="OrthoDB" id="10028886at2759"/>
<dbReference type="GO" id="GO:0005829">
    <property type="term" value="C:cytosol"/>
    <property type="evidence" value="ECO:0007669"/>
    <property type="project" value="TreeGrafter"/>
</dbReference>
<dbReference type="FunFam" id="3.40.1190.20:FF:000034">
    <property type="entry name" value="Putative hydroxymethylpyrimidine/ phosphomethylpyrimidine kinase 2"/>
    <property type="match status" value="1"/>
</dbReference>
<dbReference type="NCBIfam" id="TIGR00097">
    <property type="entry name" value="HMP-P_kinase"/>
    <property type="match status" value="1"/>
</dbReference>
<keyword evidence="4" id="KW-1185">Reference proteome</keyword>
<dbReference type="GO" id="GO:0008902">
    <property type="term" value="F:hydroxymethylpyrimidine kinase activity"/>
    <property type="evidence" value="ECO:0007669"/>
    <property type="project" value="TreeGrafter"/>
</dbReference>
<feature type="domain" description="Pyridoxamine kinase/Phosphomethylpyrimidine kinase" evidence="2">
    <location>
        <begin position="12"/>
        <end position="274"/>
    </location>
</feature>
<dbReference type="Gene3D" id="3.40.1190.20">
    <property type="match status" value="1"/>
</dbReference>
<accession>A0A507CDE0</accession>
<dbReference type="NCBIfam" id="TIGR04306">
    <property type="entry name" value="salvage_TenA"/>
    <property type="match status" value="1"/>
</dbReference>
<evidence type="ECO:0008006" key="5">
    <source>
        <dbReference type="Google" id="ProtNLM"/>
    </source>
</evidence>
<dbReference type="InterPro" id="IPR027574">
    <property type="entry name" value="Thiaminase_II"/>
</dbReference>
<dbReference type="SUPFAM" id="SSF48613">
    <property type="entry name" value="Heme oxygenase-like"/>
    <property type="match status" value="1"/>
</dbReference>
<dbReference type="InterPro" id="IPR016084">
    <property type="entry name" value="Haem_Oase-like_multi-hlx"/>
</dbReference>
<dbReference type="InterPro" id="IPR029056">
    <property type="entry name" value="Ribokinase-like"/>
</dbReference>
<dbReference type="STRING" id="1806994.A0A507CDE0"/>
<dbReference type="PANTHER" id="PTHR20858:SF17">
    <property type="entry name" value="HYDROXYMETHYLPYRIMIDINE_PHOSPHOMETHYLPYRIMIDINE KINASE THI20-RELATED"/>
    <property type="match status" value="1"/>
</dbReference>
<dbReference type="GO" id="GO:0050334">
    <property type="term" value="F:thiaminase activity"/>
    <property type="evidence" value="ECO:0007669"/>
    <property type="project" value="InterPro"/>
</dbReference>
<dbReference type="InterPro" id="IPR004305">
    <property type="entry name" value="Thiaminase-2/PQQC"/>
</dbReference>
<dbReference type="GeneID" id="42002303"/>
<dbReference type="Proteomes" id="UP000319731">
    <property type="component" value="Unassembled WGS sequence"/>
</dbReference>
<dbReference type="GO" id="GO:0008972">
    <property type="term" value="F:phosphomethylpyrimidine kinase activity"/>
    <property type="evidence" value="ECO:0007669"/>
    <property type="project" value="InterPro"/>
</dbReference>
<evidence type="ECO:0000313" key="3">
    <source>
        <dbReference type="EMBL" id="TPX37189.1"/>
    </source>
</evidence>
<protein>
    <recommendedName>
        <fullName evidence="5">Phosphomethylpyrimidine kinase</fullName>
    </recommendedName>
</protein>
<dbReference type="CDD" id="cd01169">
    <property type="entry name" value="HMPP_kinase"/>
    <property type="match status" value="1"/>
</dbReference>
<dbReference type="GO" id="GO:0009228">
    <property type="term" value="P:thiamine biosynthetic process"/>
    <property type="evidence" value="ECO:0007669"/>
    <property type="project" value="InterPro"/>
</dbReference>
<sequence>MVARSLTIAGSDSGGGAGIQADLKTFTALGVYGTSALTAITAQNTLAVQGIHPMPAEFVAQQLESVLSDIGTDSAKTGMLFNTEIIQTVASAIRKHNIVNLVIDPVMISTSGSRLLAPDAIESLKKDLLPLAMILTPNIPEAELLASSSTPITSVADMRRVATELYAMGSKHVLIKGGHLPFDEQVGGAIDQSCTTAVKFVVDVFYDGADFHEFRREFIDTKNTHGTGCTLSSAIAAGLAKNMTVMAAVQTALEYVNRAISSSFSIGKGHGPLNHFFSPSYTSSTHSFVQYLKDSCPTQYHVYTRHPFVEQIANGTLSKASFQHFIRQDYIFLVHYARAYSLAGFKEHDSMEAITNAASIVMHIGEEMKLHIKFCESWGISHDELQETREAHATVAYTRYVLEKGLSGDRLDLRVALLPCLIGYGEIGMRLFHDPKTVRDGNPYWPWIQNYASDSFQDAVRQGCDYIESLAIELAGSESRRRKLCSVFRQATELEIQFWQMGLDQLD</sequence>
<comment type="caution">
    <text evidence="3">The sequence shown here is derived from an EMBL/GenBank/DDBJ whole genome shotgun (WGS) entry which is preliminary data.</text>
</comment>
<dbReference type="Gene3D" id="1.20.910.10">
    <property type="entry name" value="Heme oxygenase-like"/>
    <property type="match status" value="1"/>
</dbReference>
<dbReference type="Pfam" id="PF08543">
    <property type="entry name" value="Phos_pyr_kin"/>
    <property type="match status" value="1"/>
</dbReference>
<dbReference type="RefSeq" id="XP_031027259.1">
    <property type="nucleotide sequence ID" value="XM_031167006.1"/>
</dbReference>
<gene>
    <name evidence="3" type="ORF">SmJEL517_g01078</name>
</gene>
<dbReference type="AlphaFoldDB" id="A0A507CDE0"/>
<dbReference type="Pfam" id="PF03070">
    <property type="entry name" value="TENA_THI-4"/>
    <property type="match status" value="1"/>
</dbReference>
<proteinExistence type="predicted"/>